<gene>
    <name evidence="1" type="ORF">Tco_0705706</name>
</gene>
<organism evidence="1 2">
    <name type="scientific">Tanacetum coccineum</name>
    <dbReference type="NCBI Taxonomy" id="301880"/>
    <lineage>
        <taxon>Eukaryota</taxon>
        <taxon>Viridiplantae</taxon>
        <taxon>Streptophyta</taxon>
        <taxon>Embryophyta</taxon>
        <taxon>Tracheophyta</taxon>
        <taxon>Spermatophyta</taxon>
        <taxon>Magnoliopsida</taxon>
        <taxon>eudicotyledons</taxon>
        <taxon>Gunneridae</taxon>
        <taxon>Pentapetalae</taxon>
        <taxon>asterids</taxon>
        <taxon>campanulids</taxon>
        <taxon>Asterales</taxon>
        <taxon>Asteraceae</taxon>
        <taxon>Asteroideae</taxon>
        <taxon>Anthemideae</taxon>
        <taxon>Anthemidinae</taxon>
        <taxon>Tanacetum</taxon>
    </lineage>
</organism>
<accession>A0ABQ4Y7C6</accession>
<keyword evidence="2" id="KW-1185">Reference proteome</keyword>
<protein>
    <submittedName>
        <fullName evidence="1">Uncharacterized protein</fullName>
    </submittedName>
</protein>
<proteinExistence type="predicted"/>
<comment type="caution">
    <text evidence="1">The sequence shown here is derived from an EMBL/GenBank/DDBJ whole genome shotgun (WGS) entry which is preliminary data.</text>
</comment>
<evidence type="ECO:0000313" key="2">
    <source>
        <dbReference type="Proteomes" id="UP001151760"/>
    </source>
</evidence>
<feature type="non-terminal residue" evidence="1">
    <location>
        <position position="1"/>
    </location>
</feature>
<reference evidence="1" key="1">
    <citation type="journal article" date="2022" name="Int. J. Mol. Sci.">
        <title>Draft Genome of Tanacetum Coccineum: Genomic Comparison of Closely Related Tanacetum-Family Plants.</title>
        <authorList>
            <person name="Yamashiro T."/>
            <person name="Shiraishi A."/>
            <person name="Nakayama K."/>
            <person name="Satake H."/>
        </authorList>
    </citation>
    <scope>NUCLEOTIDE SEQUENCE</scope>
</reference>
<name>A0ABQ4Y7C6_9ASTR</name>
<dbReference type="Proteomes" id="UP001151760">
    <property type="component" value="Unassembled WGS sequence"/>
</dbReference>
<evidence type="ECO:0000313" key="1">
    <source>
        <dbReference type="EMBL" id="GJS72865.1"/>
    </source>
</evidence>
<dbReference type="EMBL" id="BQNB010010110">
    <property type="protein sequence ID" value="GJS72865.1"/>
    <property type="molecule type" value="Genomic_DNA"/>
</dbReference>
<reference evidence="1" key="2">
    <citation type="submission" date="2022-01" db="EMBL/GenBank/DDBJ databases">
        <authorList>
            <person name="Yamashiro T."/>
            <person name="Shiraishi A."/>
            <person name="Satake H."/>
            <person name="Nakayama K."/>
        </authorList>
    </citation>
    <scope>NUCLEOTIDE SEQUENCE</scope>
</reference>
<sequence>TLLKVILISCARPTRGHRADYGFIGTLDAEIKRQRVEEVGYDIKDVWVDLVEVVKEVALTTLEGVNAMVTELTQVQEEDT</sequence>